<protein>
    <submittedName>
        <fullName evidence="2">Uncharacterized protein</fullName>
    </submittedName>
</protein>
<dbReference type="Proteomes" id="UP001497382">
    <property type="component" value="Unassembled WGS sequence"/>
</dbReference>
<dbReference type="AlphaFoldDB" id="A0AAV2AR11"/>
<feature type="region of interest" description="Disordered" evidence="1">
    <location>
        <begin position="58"/>
        <end position="82"/>
    </location>
</feature>
<comment type="caution">
    <text evidence="2">The sequence shown here is derived from an EMBL/GenBank/DDBJ whole genome shotgun (WGS) entry which is preliminary data.</text>
</comment>
<sequence>MDLQVLRASSAAASRSRSTTSACARRSAKWFDSTETAASTAGSGNVCKSACPRTLSVMVESRSVPERSNRKRNPETRPRCTT</sequence>
<evidence type="ECO:0000256" key="1">
    <source>
        <dbReference type="SAM" id="MobiDB-lite"/>
    </source>
</evidence>
<accession>A0AAV2AR11</accession>
<proteinExistence type="predicted"/>
<keyword evidence="3" id="KW-1185">Reference proteome</keyword>
<evidence type="ECO:0000313" key="3">
    <source>
        <dbReference type="Proteomes" id="UP001497382"/>
    </source>
</evidence>
<reference evidence="2 3" key="1">
    <citation type="submission" date="2024-04" db="EMBL/GenBank/DDBJ databases">
        <authorList>
            <person name="Rising A."/>
            <person name="Reimegard J."/>
            <person name="Sonavane S."/>
            <person name="Akerstrom W."/>
            <person name="Nylinder S."/>
            <person name="Hedman E."/>
            <person name="Kallberg Y."/>
        </authorList>
    </citation>
    <scope>NUCLEOTIDE SEQUENCE [LARGE SCALE GENOMIC DNA]</scope>
</reference>
<feature type="compositionally biased region" description="Low complexity" evidence="1">
    <location>
        <begin position="7"/>
        <end position="21"/>
    </location>
</feature>
<feature type="compositionally biased region" description="Basic and acidic residues" evidence="1">
    <location>
        <begin position="63"/>
        <end position="82"/>
    </location>
</feature>
<feature type="region of interest" description="Disordered" evidence="1">
    <location>
        <begin position="1"/>
        <end position="21"/>
    </location>
</feature>
<organism evidence="2 3">
    <name type="scientific">Larinioides sclopetarius</name>
    <dbReference type="NCBI Taxonomy" id="280406"/>
    <lineage>
        <taxon>Eukaryota</taxon>
        <taxon>Metazoa</taxon>
        <taxon>Ecdysozoa</taxon>
        <taxon>Arthropoda</taxon>
        <taxon>Chelicerata</taxon>
        <taxon>Arachnida</taxon>
        <taxon>Araneae</taxon>
        <taxon>Araneomorphae</taxon>
        <taxon>Entelegynae</taxon>
        <taxon>Araneoidea</taxon>
        <taxon>Araneidae</taxon>
        <taxon>Larinioides</taxon>
    </lineage>
</organism>
<name>A0AAV2AR11_9ARAC</name>
<gene>
    <name evidence="2" type="ORF">LARSCL_LOCUS14249</name>
</gene>
<dbReference type="EMBL" id="CAXIEN010000203">
    <property type="protein sequence ID" value="CAL1286441.1"/>
    <property type="molecule type" value="Genomic_DNA"/>
</dbReference>
<evidence type="ECO:0000313" key="2">
    <source>
        <dbReference type="EMBL" id="CAL1286441.1"/>
    </source>
</evidence>